<organism evidence="8 9">
    <name type="scientific">Niabella pedocola</name>
    <dbReference type="NCBI Taxonomy" id="1752077"/>
    <lineage>
        <taxon>Bacteria</taxon>
        <taxon>Pseudomonadati</taxon>
        <taxon>Bacteroidota</taxon>
        <taxon>Chitinophagia</taxon>
        <taxon>Chitinophagales</taxon>
        <taxon>Chitinophagaceae</taxon>
        <taxon>Niabella</taxon>
    </lineage>
</organism>
<evidence type="ECO:0000313" key="8">
    <source>
        <dbReference type="EMBL" id="MCD2422252.1"/>
    </source>
</evidence>
<name>A0ABS8PPK1_9BACT</name>
<dbReference type="Pfam" id="PF14322">
    <property type="entry name" value="SusD-like_3"/>
    <property type="match status" value="1"/>
</dbReference>
<dbReference type="InterPro" id="IPR033985">
    <property type="entry name" value="SusD-like_N"/>
</dbReference>
<evidence type="ECO:0000259" key="7">
    <source>
        <dbReference type="Pfam" id="PF14322"/>
    </source>
</evidence>
<comment type="subcellular location">
    <subcellularLocation>
        <location evidence="1">Cell outer membrane</location>
    </subcellularLocation>
</comment>
<proteinExistence type="inferred from homology"/>
<accession>A0ABS8PPK1</accession>
<comment type="caution">
    <text evidence="8">The sequence shown here is derived from an EMBL/GenBank/DDBJ whole genome shotgun (WGS) entry which is preliminary data.</text>
</comment>
<dbReference type="Gene3D" id="1.25.40.390">
    <property type="match status" value="1"/>
</dbReference>
<dbReference type="PROSITE" id="PS51257">
    <property type="entry name" value="PROKAR_LIPOPROTEIN"/>
    <property type="match status" value="1"/>
</dbReference>
<gene>
    <name evidence="8" type="ORF">LQ567_05720</name>
</gene>
<keyword evidence="4" id="KW-0472">Membrane</keyword>
<dbReference type="EMBL" id="JAJNEC010000004">
    <property type="protein sequence ID" value="MCD2422252.1"/>
    <property type="molecule type" value="Genomic_DNA"/>
</dbReference>
<dbReference type="InterPro" id="IPR012944">
    <property type="entry name" value="SusD_RagB_dom"/>
</dbReference>
<feature type="domain" description="RagB/SusD" evidence="6">
    <location>
        <begin position="352"/>
        <end position="521"/>
    </location>
</feature>
<keyword evidence="5" id="KW-0998">Cell outer membrane</keyword>
<dbReference type="Pfam" id="PF07980">
    <property type="entry name" value="SusD_RagB"/>
    <property type="match status" value="1"/>
</dbReference>
<evidence type="ECO:0000256" key="1">
    <source>
        <dbReference type="ARBA" id="ARBA00004442"/>
    </source>
</evidence>
<dbReference type="Proteomes" id="UP001199816">
    <property type="component" value="Unassembled WGS sequence"/>
</dbReference>
<dbReference type="SUPFAM" id="SSF48452">
    <property type="entry name" value="TPR-like"/>
    <property type="match status" value="1"/>
</dbReference>
<dbReference type="RefSeq" id="WP_231003155.1">
    <property type="nucleotide sequence ID" value="NZ_JAJNEC010000004.1"/>
</dbReference>
<dbReference type="CDD" id="cd08977">
    <property type="entry name" value="SusD"/>
    <property type="match status" value="1"/>
</dbReference>
<evidence type="ECO:0000256" key="2">
    <source>
        <dbReference type="ARBA" id="ARBA00006275"/>
    </source>
</evidence>
<keyword evidence="9" id="KW-1185">Reference proteome</keyword>
<evidence type="ECO:0000256" key="3">
    <source>
        <dbReference type="ARBA" id="ARBA00022729"/>
    </source>
</evidence>
<evidence type="ECO:0000313" key="9">
    <source>
        <dbReference type="Proteomes" id="UP001199816"/>
    </source>
</evidence>
<comment type="similarity">
    <text evidence="2">Belongs to the SusD family.</text>
</comment>
<feature type="domain" description="SusD-like N-terminal" evidence="7">
    <location>
        <begin position="125"/>
        <end position="226"/>
    </location>
</feature>
<dbReference type="InterPro" id="IPR011990">
    <property type="entry name" value="TPR-like_helical_dom_sf"/>
</dbReference>
<protein>
    <submittedName>
        <fullName evidence="8">RagB/SusD family nutrient uptake outer membrane protein</fullName>
    </submittedName>
</protein>
<keyword evidence="3" id="KW-0732">Signal</keyword>
<reference evidence="8 9" key="1">
    <citation type="submission" date="2021-11" db="EMBL/GenBank/DDBJ databases">
        <title>Genomic of Niabella pedocola.</title>
        <authorList>
            <person name="Wu T."/>
        </authorList>
    </citation>
    <scope>NUCLEOTIDE SEQUENCE [LARGE SCALE GENOMIC DNA]</scope>
    <source>
        <strain evidence="8 9">JCM 31011</strain>
    </source>
</reference>
<evidence type="ECO:0000259" key="6">
    <source>
        <dbReference type="Pfam" id="PF07980"/>
    </source>
</evidence>
<sequence>MQHRKYILMLLLIAGMMTGTGCKKFLNVNPVDSMSGNNFWKSKDDVEKFMTGAYILLRNYTVMDGYSLLAMADYRCTAWIPSTQGTGRVYISDLNNNRIKSILSSTAGTSGAYGNFDQGINQFGFKNMSNWGYMYRIVTSANTVIANIDSKDIVDITEEERKKYKAEAIFLRSLTYFLMVRHWGDVPYVTDPSDDTPHERMNQVEVFKNCLTALSATKNDLPWTYADPTLRGVRAMRGGALALMMEMNMWMACFDSDNEKIYYQETVNLGTELIDQNGGVYELLPLENFKEIFKGSSKESLFEIGQDYNFGETFGLLATIADIVLRTPYKKNVNVTYLYYSTPYLMQLYDQQSNGETDKRIDNWFEEPNMYNNTGQFVFKKFLNTFATQQETENPNDAKILFRYVDAYLLRAEALEKLGRYAEAVTDVNVIRNRAGAELFTGLETNQFGQQLSDAIWWERERELMGESSTFYDLVRTKRILSGQYTPFPITYDEFLNGAWTYPIHQDVMLSNPKIKPNPFWM</sequence>
<evidence type="ECO:0000256" key="4">
    <source>
        <dbReference type="ARBA" id="ARBA00023136"/>
    </source>
</evidence>
<evidence type="ECO:0000256" key="5">
    <source>
        <dbReference type="ARBA" id="ARBA00023237"/>
    </source>
</evidence>